<accession>A0A5B7Y971</accession>
<sequence length="66" mass="7260">MARMLLQKPNGEALAWLDVYPDGKKQIHLPCGTPLGFYNPKSNTTHRMSGALVGRGDLMASLIYKS</sequence>
<name>A0A5B7Y971_9ALTE</name>
<gene>
    <name evidence="1" type="ORF">FBQ74_01245</name>
</gene>
<reference evidence="1 2" key="1">
    <citation type="submission" date="2019-04" db="EMBL/GenBank/DDBJ databases">
        <title>Salinimonas iocasae sp. nov., a halophilic bacterium isolated from the outer tube casing of tubeworms in Okinawa Trough.</title>
        <authorList>
            <person name="Zhang H."/>
            <person name="Wang H."/>
            <person name="Li C."/>
        </authorList>
    </citation>
    <scope>NUCLEOTIDE SEQUENCE [LARGE SCALE GENOMIC DNA]</scope>
    <source>
        <strain evidence="1 2">KX18D6</strain>
    </source>
</reference>
<dbReference type="Proteomes" id="UP000304912">
    <property type="component" value="Chromosome"/>
</dbReference>
<proteinExistence type="predicted"/>
<evidence type="ECO:0000313" key="2">
    <source>
        <dbReference type="Proteomes" id="UP000304912"/>
    </source>
</evidence>
<dbReference type="RefSeq" id="WP_139754944.1">
    <property type="nucleotide sequence ID" value="NZ_CP039852.1"/>
</dbReference>
<dbReference type="AlphaFoldDB" id="A0A5B7Y971"/>
<dbReference type="EMBL" id="CP039852">
    <property type="protein sequence ID" value="QCZ92182.1"/>
    <property type="molecule type" value="Genomic_DNA"/>
</dbReference>
<protein>
    <submittedName>
        <fullName evidence="1">Uncharacterized protein</fullName>
    </submittedName>
</protein>
<evidence type="ECO:0000313" key="1">
    <source>
        <dbReference type="EMBL" id="QCZ92182.1"/>
    </source>
</evidence>
<dbReference type="KEGG" id="salk:FBQ74_01245"/>
<organism evidence="1 2">
    <name type="scientific">Salinimonas iocasae</name>
    <dbReference type="NCBI Taxonomy" id="2572577"/>
    <lineage>
        <taxon>Bacteria</taxon>
        <taxon>Pseudomonadati</taxon>
        <taxon>Pseudomonadota</taxon>
        <taxon>Gammaproteobacteria</taxon>
        <taxon>Alteromonadales</taxon>
        <taxon>Alteromonadaceae</taxon>
        <taxon>Alteromonas/Salinimonas group</taxon>
        <taxon>Salinimonas</taxon>
    </lineage>
</organism>
<keyword evidence="2" id="KW-1185">Reference proteome</keyword>
<dbReference type="OrthoDB" id="8759100at2"/>